<dbReference type="AlphaFoldDB" id="X1ECG3"/>
<keyword evidence="1" id="KW-0812">Transmembrane</keyword>
<reference evidence="2" key="1">
    <citation type="journal article" date="2014" name="Front. Microbiol.">
        <title>High frequency of phylogenetically diverse reductive dehalogenase-homologous genes in deep subseafloor sedimentary metagenomes.</title>
        <authorList>
            <person name="Kawai M."/>
            <person name="Futagami T."/>
            <person name="Toyoda A."/>
            <person name="Takaki Y."/>
            <person name="Nishi S."/>
            <person name="Hori S."/>
            <person name="Arai W."/>
            <person name="Tsubouchi T."/>
            <person name="Morono Y."/>
            <person name="Uchiyama I."/>
            <person name="Ito T."/>
            <person name="Fujiyama A."/>
            <person name="Inagaki F."/>
            <person name="Takami H."/>
        </authorList>
    </citation>
    <scope>NUCLEOTIDE SEQUENCE</scope>
    <source>
        <strain evidence="2">Expedition CK06-06</strain>
    </source>
</reference>
<evidence type="ECO:0000256" key="1">
    <source>
        <dbReference type="SAM" id="Phobius"/>
    </source>
</evidence>
<dbReference type="EMBL" id="BART01038615">
    <property type="protein sequence ID" value="GAH06373.1"/>
    <property type="molecule type" value="Genomic_DNA"/>
</dbReference>
<proteinExistence type="predicted"/>
<feature type="non-terminal residue" evidence="2">
    <location>
        <position position="130"/>
    </location>
</feature>
<name>X1ECG3_9ZZZZ</name>
<organism evidence="2">
    <name type="scientific">marine sediment metagenome</name>
    <dbReference type="NCBI Taxonomy" id="412755"/>
    <lineage>
        <taxon>unclassified sequences</taxon>
        <taxon>metagenomes</taxon>
        <taxon>ecological metagenomes</taxon>
    </lineage>
</organism>
<sequence length="130" mass="14982">ASLTQMRIEAFVFLLGFFILLLTVINDMLHVERIIQTGFFVPFGLFAFILSQAFLLSYRFSTALTTVETQQKELRDTLESYKSEVIDRVQAEEAVGEKKGLRKNKSKQTERYKKAGLDDTLNVQHVVYHC</sequence>
<keyword evidence="1" id="KW-1133">Transmembrane helix</keyword>
<protein>
    <submittedName>
        <fullName evidence="2">Uncharacterized protein</fullName>
    </submittedName>
</protein>
<comment type="caution">
    <text evidence="2">The sequence shown here is derived from an EMBL/GenBank/DDBJ whole genome shotgun (WGS) entry which is preliminary data.</text>
</comment>
<accession>X1ECG3</accession>
<feature type="transmembrane region" description="Helical" evidence="1">
    <location>
        <begin position="6"/>
        <end position="25"/>
    </location>
</feature>
<feature type="non-terminal residue" evidence="2">
    <location>
        <position position="1"/>
    </location>
</feature>
<keyword evidence="1" id="KW-0472">Membrane</keyword>
<gene>
    <name evidence="2" type="ORF">S01H4_63939</name>
</gene>
<feature type="transmembrane region" description="Helical" evidence="1">
    <location>
        <begin position="37"/>
        <end position="58"/>
    </location>
</feature>
<evidence type="ECO:0000313" key="2">
    <source>
        <dbReference type="EMBL" id="GAH06373.1"/>
    </source>
</evidence>